<feature type="chain" id="PRO_5045408669" evidence="1">
    <location>
        <begin position="21"/>
        <end position="161"/>
    </location>
</feature>
<gene>
    <name evidence="2" type="ORF">QWZ16_17405</name>
</gene>
<dbReference type="PROSITE" id="PS51257">
    <property type="entry name" value="PROKAR_LIPOPROTEIN"/>
    <property type="match status" value="1"/>
</dbReference>
<comment type="caution">
    <text evidence="2">The sequence shown here is derived from an EMBL/GenBank/DDBJ whole genome shotgun (WGS) entry which is preliminary data.</text>
</comment>
<name>A0ABT8BW25_9VIBR</name>
<organism evidence="2 3">
    <name type="scientific">Vibrio ostreicida</name>
    <dbReference type="NCBI Taxonomy" id="526588"/>
    <lineage>
        <taxon>Bacteria</taxon>
        <taxon>Pseudomonadati</taxon>
        <taxon>Pseudomonadota</taxon>
        <taxon>Gammaproteobacteria</taxon>
        <taxon>Vibrionales</taxon>
        <taxon>Vibrionaceae</taxon>
        <taxon>Vibrio</taxon>
    </lineage>
</organism>
<feature type="signal peptide" evidence="1">
    <location>
        <begin position="1"/>
        <end position="20"/>
    </location>
</feature>
<dbReference type="Proteomes" id="UP001238540">
    <property type="component" value="Unassembled WGS sequence"/>
</dbReference>
<accession>A0ABT8BW25</accession>
<dbReference type="EMBL" id="JAUFQC010000027">
    <property type="protein sequence ID" value="MDN3611381.1"/>
    <property type="molecule type" value="Genomic_DNA"/>
</dbReference>
<proteinExistence type="predicted"/>
<sequence>MLIRYLIVSLLALSSCFVSAFERQQDGDLDGIRSDLGTLKQSIEQSQSSMQYERTIDGSAYVPEPEHSRDKPAYSYFTIESYDIYTSESGRRMIQALITNHSGGGVELKANQIKAFFGKGKYQSPTRIEQEGRFAQDETQSVTLYFGESKASILGLITRSY</sequence>
<reference evidence="3" key="1">
    <citation type="journal article" date="2019" name="Int. J. Syst. Evol. Microbiol.">
        <title>The Global Catalogue of Microorganisms (GCM) 10K type strain sequencing project: providing services to taxonomists for standard genome sequencing and annotation.</title>
        <authorList>
            <consortium name="The Broad Institute Genomics Platform"/>
            <consortium name="The Broad Institute Genome Sequencing Center for Infectious Disease"/>
            <person name="Wu L."/>
            <person name="Ma J."/>
        </authorList>
    </citation>
    <scope>NUCLEOTIDE SEQUENCE [LARGE SCALE GENOMIC DNA]</scope>
    <source>
        <strain evidence="3">CECT 7398</strain>
    </source>
</reference>
<keyword evidence="3" id="KW-1185">Reference proteome</keyword>
<evidence type="ECO:0000313" key="3">
    <source>
        <dbReference type="Proteomes" id="UP001238540"/>
    </source>
</evidence>
<keyword evidence="1" id="KW-0732">Signal</keyword>
<protein>
    <submittedName>
        <fullName evidence="2">Uncharacterized protein</fullName>
    </submittedName>
</protein>
<evidence type="ECO:0000313" key="2">
    <source>
        <dbReference type="EMBL" id="MDN3611381.1"/>
    </source>
</evidence>
<evidence type="ECO:0000256" key="1">
    <source>
        <dbReference type="SAM" id="SignalP"/>
    </source>
</evidence>
<dbReference type="RefSeq" id="WP_076590418.1">
    <property type="nucleotide sequence ID" value="NZ_JABEYA020000006.1"/>
</dbReference>